<evidence type="ECO:0000313" key="1">
    <source>
        <dbReference type="EMBL" id="MBV3408974.1"/>
    </source>
</evidence>
<protein>
    <submittedName>
        <fullName evidence="1">Uncharacterized protein</fullName>
    </submittedName>
</protein>
<dbReference type="AlphaFoldDB" id="A0AAW4N9C6"/>
<name>A0AAW4N9C6_9BACT</name>
<dbReference type="Proteomes" id="UP001196316">
    <property type="component" value="Unassembled WGS sequence"/>
</dbReference>
<reference evidence="1" key="1">
    <citation type="submission" date="2021-06" db="EMBL/GenBank/DDBJ databases">
        <title>Collection of gut derived symbiotic bacterial strains cultured from healthy donors.</title>
        <authorList>
            <person name="Lin H."/>
            <person name="Littmann E."/>
            <person name="Pamer E.G."/>
        </authorList>
    </citation>
    <scope>NUCLEOTIDE SEQUENCE</scope>
    <source>
        <strain evidence="1">MSK.21.60</strain>
    </source>
</reference>
<organism evidence="1 2">
    <name type="scientific">Segatella copri</name>
    <dbReference type="NCBI Taxonomy" id="165179"/>
    <lineage>
        <taxon>Bacteria</taxon>
        <taxon>Pseudomonadati</taxon>
        <taxon>Bacteroidota</taxon>
        <taxon>Bacteroidia</taxon>
        <taxon>Bacteroidales</taxon>
        <taxon>Prevotellaceae</taxon>
        <taxon>Segatella</taxon>
    </lineage>
</organism>
<sequence length="79" mass="8489">MELEKLDNLNLGKENFSQEDIEDILGGVTEYDNYGIPDISCAGGSGSCKESCRDGCKDTQKKGSSCSEGCIRGCKESNK</sequence>
<comment type="caution">
    <text evidence="1">The sequence shown here is derived from an EMBL/GenBank/DDBJ whole genome shotgun (WGS) entry which is preliminary data.</text>
</comment>
<evidence type="ECO:0000313" key="2">
    <source>
        <dbReference type="Proteomes" id="UP001196316"/>
    </source>
</evidence>
<proteinExistence type="predicted"/>
<accession>A0AAW4N9C6</accession>
<gene>
    <name evidence="1" type="ORF">KSW80_11270</name>
</gene>
<dbReference type="RefSeq" id="WP_217326899.1">
    <property type="nucleotide sequence ID" value="NZ_CATKVW010000001.1"/>
</dbReference>
<dbReference type="EMBL" id="JAHOEP010000032">
    <property type="protein sequence ID" value="MBV3408974.1"/>
    <property type="molecule type" value="Genomic_DNA"/>
</dbReference>